<dbReference type="EMBL" id="CAJGYM010000005">
    <property type="protein sequence ID" value="CAD6187030.1"/>
    <property type="molecule type" value="Genomic_DNA"/>
</dbReference>
<evidence type="ECO:0008006" key="4">
    <source>
        <dbReference type="Google" id="ProtNLM"/>
    </source>
</evidence>
<evidence type="ECO:0000256" key="1">
    <source>
        <dbReference type="PROSITE-ProRule" id="PRU00023"/>
    </source>
</evidence>
<dbReference type="PROSITE" id="PS50088">
    <property type="entry name" value="ANK_REPEAT"/>
    <property type="match status" value="1"/>
</dbReference>
<proteinExistence type="predicted"/>
<dbReference type="InterPro" id="IPR002110">
    <property type="entry name" value="Ankyrin_rpt"/>
</dbReference>
<dbReference type="Pfam" id="PF12796">
    <property type="entry name" value="Ank_2"/>
    <property type="match status" value="1"/>
</dbReference>
<dbReference type="AlphaFoldDB" id="A0A8S1H121"/>
<keyword evidence="3" id="KW-1185">Reference proteome</keyword>
<organism evidence="2 3">
    <name type="scientific">Caenorhabditis auriculariae</name>
    <dbReference type="NCBI Taxonomy" id="2777116"/>
    <lineage>
        <taxon>Eukaryota</taxon>
        <taxon>Metazoa</taxon>
        <taxon>Ecdysozoa</taxon>
        <taxon>Nematoda</taxon>
        <taxon>Chromadorea</taxon>
        <taxon>Rhabditida</taxon>
        <taxon>Rhabditina</taxon>
        <taxon>Rhabditomorpha</taxon>
        <taxon>Rhabditoidea</taxon>
        <taxon>Rhabditidae</taxon>
        <taxon>Peloderinae</taxon>
        <taxon>Caenorhabditis</taxon>
    </lineage>
</organism>
<accession>A0A8S1H121</accession>
<dbReference type="Proteomes" id="UP000835052">
    <property type="component" value="Unassembled WGS sequence"/>
</dbReference>
<dbReference type="InterPro" id="IPR036770">
    <property type="entry name" value="Ankyrin_rpt-contain_sf"/>
</dbReference>
<dbReference type="OrthoDB" id="5806726at2759"/>
<name>A0A8S1H121_9PELO</name>
<comment type="caution">
    <text evidence="2">The sequence shown here is derived from an EMBL/GenBank/DDBJ whole genome shotgun (WGS) entry which is preliminary data.</text>
</comment>
<evidence type="ECO:0000313" key="2">
    <source>
        <dbReference type="EMBL" id="CAD6187030.1"/>
    </source>
</evidence>
<protein>
    <recommendedName>
        <fullName evidence="4">ANK_REP_REGION domain-containing protein</fullName>
    </recommendedName>
</protein>
<evidence type="ECO:0000313" key="3">
    <source>
        <dbReference type="Proteomes" id="UP000835052"/>
    </source>
</evidence>
<dbReference type="Gene3D" id="1.25.40.20">
    <property type="entry name" value="Ankyrin repeat-containing domain"/>
    <property type="match status" value="1"/>
</dbReference>
<dbReference type="SUPFAM" id="SSF48403">
    <property type="entry name" value="Ankyrin repeat"/>
    <property type="match status" value="1"/>
</dbReference>
<gene>
    <name evidence="2" type="ORF">CAUJ_LOCUS2949</name>
</gene>
<feature type="repeat" description="ANK" evidence="1">
    <location>
        <begin position="48"/>
        <end position="80"/>
    </location>
</feature>
<keyword evidence="1" id="KW-0040">ANK repeat</keyword>
<sequence>MPAAAEEKATAMLLQCIENGRVDILCSILSQMKNKADFHEQVDVICCSEGTLLHIAVTLDSTDTVSALLANGVNACVQNNEGKTAFQCCKSDAVRNAFVQEVLRAITMSK</sequence>
<reference evidence="2" key="1">
    <citation type="submission" date="2020-10" db="EMBL/GenBank/DDBJ databases">
        <authorList>
            <person name="Kikuchi T."/>
        </authorList>
    </citation>
    <scope>NUCLEOTIDE SEQUENCE</scope>
    <source>
        <strain evidence="2">NKZ352</strain>
    </source>
</reference>